<protein>
    <submittedName>
        <fullName evidence="3">Lectin</fullName>
    </submittedName>
</protein>
<evidence type="ECO:0000256" key="1">
    <source>
        <dbReference type="SAM" id="MobiDB-lite"/>
    </source>
</evidence>
<feature type="compositionally biased region" description="Low complexity" evidence="1">
    <location>
        <begin position="28"/>
        <end position="44"/>
    </location>
</feature>
<gene>
    <name evidence="3" type="ORF">I8J32_007040</name>
</gene>
<dbReference type="EMBL" id="CP071518">
    <property type="protein sequence ID" value="QSX79596.1"/>
    <property type="molecule type" value="Genomic_DNA"/>
</dbReference>
<keyword evidence="4" id="KW-1185">Reference proteome</keyword>
<sequence>MLPSAIPRLAPLAAFVLVMAACNGAGTPPATDATTPVAETTPSAEPAPAPSTGTPPPAEPVPPPASEPPASDQLARFDGYGDMRFGMSAQDARKAWDGELGGPTSGSHCYYVNPVSNPEQAYFALMMDGGKFVRYDVGNDREVAPGGGKRGMTQARIAELYGDRVEVTPHKYSDGKYLRIKDTAGNGVLVFETDGAGKVTEWHVGVPPQVDYVEGCS</sequence>
<evidence type="ECO:0000313" key="3">
    <source>
        <dbReference type="EMBL" id="QSX79596.1"/>
    </source>
</evidence>
<feature type="region of interest" description="Disordered" evidence="1">
    <location>
        <begin position="28"/>
        <end position="77"/>
    </location>
</feature>
<accession>A0A974Y1A0</accession>
<organism evidence="3 4">
    <name type="scientific">Agrilutibacter solisilvae</name>
    <dbReference type="NCBI Taxonomy" id="2763317"/>
    <lineage>
        <taxon>Bacteria</taxon>
        <taxon>Pseudomonadati</taxon>
        <taxon>Pseudomonadota</taxon>
        <taxon>Gammaproteobacteria</taxon>
        <taxon>Lysobacterales</taxon>
        <taxon>Lysobacteraceae</taxon>
        <taxon>Agrilutibacter</taxon>
    </lineage>
</organism>
<name>A0A974Y1A0_9GAMM</name>
<reference evidence="3 4" key="1">
    <citation type="submission" date="2021-03" db="EMBL/GenBank/DDBJ databases">
        <title>Lysobacter sp. nov. isolated from soil of gangwondo yeongwol, south Korea.</title>
        <authorList>
            <person name="Kim K.R."/>
            <person name="Kim K.H."/>
            <person name="Jeon C.O."/>
        </authorList>
    </citation>
    <scope>NUCLEOTIDE SEQUENCE [LARGE SCALE GENOMIC DNA]</scope>
    <source>
        <strain evidence="3 4">R19</strain>
    </source>
</reference>
<feature type="chain" id="PRO_5037685891" evidence="2">
    <location>
        <begin position="21"/>
        <end position="217"/>
    </location>
</feature>
<dbReference type="AlphaFoldDB" id="A0A974Y1A0"/>
<keyword evidence="2" id="KW-0732">Signal</keyword>
<dbReference type="Proteomes" id="UP000639274">
    <property type="component" value="Chromosome"/>
</dbReference>
<evidence type="ECO:0000313" key="4">
    <source>
        <dbReference type="Proteomes" id="UP000639274"/>
    </source>
</evidence>
<dbReference type="RefSeq" id="WP_200616287.1">
    <property type="nucleotide sequence ID" value="NZ_CP071518.1"/>
</dbReference>
<evidence type="ECO:0000256" key="2">
    <source>
        <dbReference type="SAM" id="SignalP"/>
    </source>
</evidence>
<proteinExistence type="predicted"/>
<feature type="signal peptide" evidence="2">
    <location>
        <begin position="1"/>
        <end position="20"/>
    </location>
</feature>
<dbReference type="KEGG" id="lsf:I8J32_007040"/>
<feature type="compositionally biased region" description="Pro residues" evidence="1">
    <location>
        <begin position="45"/>
        <end position="67"/>
    </location>
</feature>